<gene>
    <name evidence="1" type="ORF">FHG66_01005</name>
</gene>
<dbReference type="InterPro" id="IPR006175">
    <property type="entry name" value="YjgF/YER057c/UK114"/>
</dbReference>
<dbReference type="SUPFAM" id="SSF55298">
    <property type="entry name" value="YjgF-like"/>
    <property type="match status" value="1"/>
</dbReference>
<dbReference type="RefSeq" id="WP_139074756.1">
    <property type="nucleotide sequence ID" value="NZ_VDFU01000001.1"/>
</dbReference>
<keyword evidence="2" id="KW-1185">Reference proteome</keyword>
<protein>
    <submittedName>
        <fullName evidence="1">RidA family protein</fullName>
    </submittedName>
</protein>
<comment type="caution">
    <text evidence="1">The sequence shown here is derived from an EMBL/GenBank/DDBJ whole genome shotgun (WGS) entry which is preliminary data.</text>
</comment>
<dbReference type="CDD" id="cd06154">
    <property type="entry name" value="YjgF_YER057c_UK114_like_6"/>
    <property type="match status" value="1"/>
</dbReference>
<dbReference type="Gene3D" id="3.30.1330.40">
    <property type="entry name" value="RutC-like"/>
    <property type="match status" value="1"/>
</dbReference>
<dbReference type="OrthoDB" id="9799840at2"/>
<dbReference type="Proteomes" id="UP000305887">
    <property type="component" value="Unassembled WGS sequence"/>
</dbReference>
<proteinExistence type="predicted"/>
<dbReference type="PANTHER" id="PTHR43857">
    <property type="entry name" value="BLR7761 PROTEIN"/>
    <property type="match status" value="1"/>
</dbReference>
<dbReference type="EMBL" id="VDFU01000001">
    <property type="protein sequence ID" value="TNC52904.1"/>
    <property type="molecule type" value="Genomic_DNA"/>
</dbReference>
<dbReference type="Pfam" id="PF01042">
    <property type="entry name" value="Ribonuc_L-PSP"/>
    <property type="match status" value="1"/>
</dbReference>
<dbReference type="PANTHER" id="PTHR43857:SF1">
    <property type="entry name" value="YJGH FAMILY PROTEIN"/>
    <property type="match status" value="1"/>
</dbReference>
<organism evidence="1 2">
    <name type="scientific">Rubellimicrobium rubrum</name>
    <dbReference type="NCBI Taxonomy" id="2585369"/>
    <lineage>
        <taxon>Bacteria</taxon>
        <taxon>Pseudomonadati</taxon>
        <taxon>Pseudomonadota</taxon>
        <taxon>Alphaproteobacteria</taxon>
        <taxon>Rhodobacterales</taxon>
        <taxon>Roseobacteraceae</taxon>
        <taxon>Rubellimicrobium</taxon>
    </lineage>
</organism>
<accession>A0A5C4N2I8</accession>
<evidence type="ECO:0000313" key="1">
    <source>
        <dbReference type="EMBL" id="TNC52904.1"/>
    </source>
</evidence>
<reference evidence="1 2" key="1">
    <citation type="submission" date="2019-06" db="EMBL/GenBank/DDBJ databases">
        <title>YIM 131921 draft genome.</title>
        <authorList>
            <person name="Jiang L."/>
        </authorList>
    </citation>
    <scope>NUCLEOTIDE SEQUENCE [LARGE SCALE GENOMIC DNA]</scope>
    <source>
        <strain evidence="1 2">YIM 131921</strain>
    </source>
</reference>
<name>A0A5C4N2I8_9RHOB</name>
<sequence>MPSDIRRISTNSTWEPRVGYCRAVVASGWIFVSGTTGTDHETGAIPERVEDQCASALRIIEAALQEAGASLADVVRVRYILPDRADFEPCWPMLSAAFGGNPPAATMIQAGLIDPRHKIEIEVDARCPDAG</sequence>
<dbReference type="AlphaFoldDB" id="A0A5C4N2I8"/>
<dbReference type="InterPro" id="IPR035959">
    <property type="entry name" value="RutC-like_sf"/>
</dbReference>
<evidence type="ECO:0000313" key="2">
    <source>
        <dbReference type="Proteomes" id="UP000305887"/>
    </source>
</evidence>